<organism evidence="2 3">
    <name type="scientific">Bradyrhizobium elkanii</name>
    <dbReference type="NCBI Taxonomy" id="29448"/>
    <lineage>
        <taxon>Bacteria</taxon>
        <taxon>Pseudomonadati</taxon>
        <taxon>Pseudomonadota</taxon>
        <taxon>Alphaproteobacteria</taxon>
        <taxon>Hyphomicrobiales</taxon>
        <taxon>Nitrobacteraceae</taxon>
        <taxon>Bradyrhizobium</taxon>
    </lineage>
</organism>
<dbReference type="InterPro" id="IPR011969">
    <property type="entry name" value="Clan_AA_Asp_peptidase_C"/>
</dbReference>
<comment type="caution">
    <text evidence="2">The sequence shown here is derived from an EMBL/GenBank/DDBJ whole genome shotgun (WGS) entry which is preliminary data.</text>
</comment>
<keyword evidence="2" id="KW-0378">Hydrolase</keyword>
<gene>
    <name evidence="2" type="ORF">ABIF29_009588</name>
</gene>
<keyword evidence="1" id="KW-0472">Membrane</keyword>
<dbReference type="NCBIfam" id="TIGR02281">
    <property type="entry name" value="clan_AA_DTGA"/>
    <property type="match status" value="1"/>
</dbReference>
<dbReference type="Pfam" id="PF13975">
    <property type="entry name" value="gag-asp_proteas"/>
    <property type="match status" value="1"/>
</dbReference>
<dbReference type="Proteomes" id="UP001565471">
    <property type="component" value="Unassembled WGS sequence"/>
</dbReference>
<accession>A0ABV4FI39</accession>
<evidence type="ECO:0000313" key="3">
    <source>
        <dbReference type="Proteomes" id="UP001565471"/>
    </source>
</evidence>
<keyword evidence="2" id="KW-0645">Protease</keyword>
<dbReference type="InterPro" id="IPR021109">
    <property type="entry name" value="Peptidase_aspartic_dom_sf"/>
</dbReference>
<keyword evidence="3" id="KW-1185">Reference proteome</keyword>
<evidence type="ECO:0000256" key="1">
    <source>
        <dbReference type="SAM" id="Phobius"/>
    </source>
</evidence>
<dbReference type="GO" id="GO:0006508">
    <property type="term" value="P:proteolysis"/>
    <property type="evidence" value="ECO:0007669"/>
    <property type="project" value="UniProtKB-KW"/>
</dbReference>
<sequence length="218" mass="23100">MSFGRFCGLTLTLRSSFSPKWQARAAALARGGAGGVVKLRVRFSEYGVMRNLMIFAAILIGLGTFMAQMASKMSPAAATTTRQTVAPAVTAAQAGARAFSIAPDPRGHFATDGRIDGQRINFMVDTGASVVALNEASAARFGLRPVPGDYTSRVTTANGTIKAARARIAMIEIGGLTVRDVDALVLPDEALSENLLGLSFLSKLKRFEYANGKLLLEQ</sequence>
<reference evidence="2 3" key="1">
    <citation type="submission" date="2024-07" db="EMBL/GenBank/DDBJ databases">
        <title>Genomic Encyclopedia of Type Strains, Phase V (KMG-V): Genome sequencing to study the core and pangenomes of soil and plant-associated prokaryotes.</title>
        <authorList>
            <person name="Whitman W."/>
        </authorList>
    </citation>
    <scope>NUCLEOTIDE SEQUENCE [LARGE SCALE GENOMIC DNA]</scope>
    <source>
        <strain evidence="2 3">USDA 415</strain>
    </source>
</reference>
<evidence type="ECO:0000313" key="2">
    <source>
        <dbReference type="EMBL" id="MEY9322789.1"/>
    </source>
</evidence>
<dbReference type="PROSITE" id="PS00141">
    <property type="entry name" value="ASP_PROTEASE"/>
    <property type="match status" value="1"/>
</dbReference>
<proteinExistence type="predicted"/>
<dbReference type="InterPro" id="IPR001969">
    <property type="entry name" value="Aspartic_peptidase_AS"/>
</dbReference>
<keyword evidence="1" id="KW-0812">Transmembrane</keyword>
<name>A0ABV4FI39_BRAEL</name>
<dbReference type="CDD" id="cd05483">
    <property type="entry name" value="retropepsin_like_bacteria"/>
    <property type="match status" value="1"/>
</dbReference>
<dbReference type="Gene3D" id="2.40.70.10">
    <property type="entry name" value="Acid Proteases"/>
    <property type="match status" value="1"/>
</dbReference>
<keyword evidence="1" id="KW-1133">Transmembrane helix</keyword>
<feature type="transmembrane region" description="Helical" evidence="1">
    <location>
        <begin position="49"/>
        <end position="67"/>
    </location>
</feature>
<dbReference type="InterPro" id="IPR034122">
    <property type="entry name" value="Retropepsin-like_bacterial"/>
</dbReference>
<dbReference type="GO" id="GO:0008233">
    <property type="term" value="F:peptidase activity"/>
    <property type="evidence" value="ECO:0007669"/>
    <property type="project" value="UniProtKB-KW"/>
</dbReference>
<dbReference type="EMBL" id="JBGBZA010000002">
    <property type="protein sequence ID" value="MEY9322789.1"/>
    <property type="molecule type" value="Genomic_DNA"/>
</dbReference>
<protein>
    <submittedName>
        <fullName evidence="2">Aspartyl protease family protein</fullName>
    </submittedName>
</protein>
<dbReference type="SUPFAM" id="SSF50630">
    <property type="entry name" value="Acid proteases"/>
    <property type="match status" value="1"/>
</dbReference>